<gene>
    <name evidence="7" type="ORF">EWM64_g3144</name>
</gene>
<evidence type="ECO:0000256" key="4">
    <source>
        <dbReference type="ARBA" id="ARBA00022989"/>
    </source>
</evidence>
<keyword evidence="5 6" id="KW-0472">Membrane</keyword>
<organism evidence="7 8">
    <name type="scientific">Hericium alpestre</name>
    <dbReference type="NCBI Taxonomy" id="135208"/>
    <lineage>
        <taxon>Eukaryota</taxon>
        <taxon>Fungi</taxon>
        <taxon>Dikarya</taxon>
        <taxon>Basidiomycota</taxon>
        <taxon>Agaricomycotina</taxon>
        <taxon>Agaricomycetes</taxon>
        <taxon>Russulales</taxon>
        <taxon>Hericiaceae</taxon>
        <taxon>Hericium</taxon>
    </lineage>
</organism>
<feature type="transmembrane region" description="Helical" evidence="6">
    <location>
        <begin position="59"/>
        <end position="80"/>
    </location>
</feature>
<evidence type="ECO:0000256" key="1">
    <source>
        <dbReference type="ARBA" id="ARBA00004477"/>
    </source>
</evidence>
<sequence>MPATAPKARVPGETEATIFAWEMAPYKQPTSLLSRIIWGWRVWFEATFVFTLLEPWEKLFLVLIIGSAMGLLLTGIVKYLPQHLVFLYRRALYYLLGQEQVDWASVQRAGSTVLGAL</sequence>
<reference evidence="7 8" key="1">
    <citation type="submission" date="2019-02" db="EMBL/GenBank/DDBJ databases">
        <title>Genome sequencing of the rare red list fungi Hericium alpestre (H. flagellum).</title>
        <authorList>
            <person name="Buettner E."/>
            <person name="Kellner H."/>
        </authorList>
    </citation>
    <scope>NUCLEOTIDE SEQUENCE [LARGE SCALE GENOMIC DNA]</scope>
    <source>
        <strain evidence="7 8">DSM 108284</strain>
    </source>
</reference>
<dbReference type="Pfam" id="PF11779">
    <property type="entry name" value="SPT_ssu-like"/>
    <property type="match status" value="1"/>
</dbReference>
<evidence type="ECO:0000313" key="7">
    <source>
        <dbReference type="EMBL" id="TFY80863.1"/>
    </source>
</evidence>
<accession>A0A4Z0A3F9</accession>
<evidence type="ECO:0000256" key="5">
    <source>
        <dbReference type="ARBA" id="ARBA00023136"/>
    </source>
</evidence>
<comment type="caution">
    <text evidence="7">The sequence shown here is derived from an EMBL/GenBank/DDBJ whole genome shotgun (WGS) entry which is preliminary data.</text>
</comment>
<keyword evidence="4 6" id="KW-1133">Transmembrane helix</keyword>
<dbReference type="InterPro" id="IPR024512">
    <property type="entry name" value="Ser_palmitoyltrfase_ssu-like"/>
</dbReference>
<feature type="non-terminal residue" evidence="7">
    <location>
        <position position="117"/>
    </location>
</feature>
<keyword evidence="2 6" id="KW-0812">Transmembrane</keyword>
<dbReference type="AlphaFoldDB" id="A0A4Z0A3F9"/>
<dbReference type="EMBL" id="SFCI01000278">
    <property type="protein sequence ID" value="TFY80863.1"/>
    <property type="molecule type" value="Genomic_DNA"/>
</dbReference>
<comment type="subcellular location">
    <subcellularLocation>
        <location evidence="1">Endoplasmic reticulum membrane</location>
        <topology evidence="1">Multi-pass membrane protein</topology>
    </subcellularLocation>
</comment>
<proteinExistence type="predicted"/>
<evidence type="ECO:0000256" key="2">
    <source>
        <dbReference type="ARBA" id="ARBA00022692"/>
    </source>
</evidence>
<keyword evidence="8" id="KW-1185">Reference proteome</keyword>
<evidence type="ECO:0000313" key="8">
    <source>
        <dbReference type="Proteomes" id="UP000298061"/>
    </source>
</evidence>
<evidence type="ECO:0000256" key="3">
    <source>
        <dbReference type="ARBA" id="ARBA00022824"/>
    </source>
</evidence>
<dbReference type="OrthoDB" id="202672at2759"/>
<dbReference type="GO" id="GO:0005789">
    <property type="term" value="C:endoplasmic reticulum membrane"/>
    <property type="evidence" value="ECO:0007669"/>
    <property type="project" value="UniProtKB-SubCell"/>
</dbReference>
<protein>
    <submittedName>
        <fullName evidence="7">Uncharacterized protein</fullName>
    </submittedName>
</protein>
<dbReference type="STRING" id="135208.A0A4Z0A3F9"/>
<dbReference type="Proteomes" id="UP000298061">
    <property type="component" value="Unassembled WGS sequence"/>
</dbReference>
<name>A0A4Z0A3F9_9AGAM</name>
<keyword evidence="3" id="KW-0256">Endoplasmic reticulum</keyword>
<evidence type="ECO:0000256" key="6">
    <source>
        <dbReference type="SAM" id="Phobius"/>
    </source>
</evidence>